<dbReference type="PANTHER" id="PTHR42951:SF17">
    <property type="entry name" value="METALLO-BETA-LACTAMASE DOMAIN-CONTAINING PROTEIN"/>
    <property type="match status" value="1"/>
</dbReference>
<feature type="domain" description="Metallo-beta-lactamase" evidence="1">
    <location>
        <begin position="21"/>
        <end position="215"/>
    </location>
</feature>
<dbReference type="CDD" id="cd07721">
    <property type="entry name" value="yflN-like_MBL-fold"/>
    <property type="match status" value="1"/>
</dbReference>
<protein>
    <submittedName>
        <fullName evidence="2">Glyoxylase-like metal-dependent hydrolase (Beta-lactamase superfamily II)</fullName>
    </submittedName>
</protein>
<proteinExistence type="predicted"/>
<dbReference type="Proteomes" id="UP000238362">
    <property type="component" value="Unassembled WGS sequence"/>
</dbReference>
<dbReference type="EMBL" id="PVNH01000002">
    <property type="protein sequence ID" value="PRX50397.1"/>
    <property type="molecule type" value="Genomic_DNA"/>
</dbReference>
<sequence>MDTVEVAPGLHQVRLGTSTHLLNAYLALEDDGVTVIDTGAVGSAADIRAALRRLGRAPGDVRRIVLTHFHADHAGSAAEIAGWADAVVVAGEADAPYVRGERPGPGPVFTEAERRLHEVVAAGLPPAPPCRVDQPVSEGDVLDFAGGAEVLSVPGHTPGSIALWLPRHRVLVTGDTVAESEGGLVLGPFNTDRELAWHSLRRLSAYDAEIACVGHGNPVLREAAAALRAATDPFG</sequence>
<evidence type="ECO:0000313" key="3">
    <source>
        <dbReference type="Proteomes" id="UP000238362"/>
    </source>
</evidence>
<keyword evidence="2" id="KW-0378">Hydrolase</keyword>
<accession>A0A2T0M1E9</accession>
<evidence type="ECO:0000259" key="1">
    <source>
        <dbReference type="SMART" id="SM00849"/>
    </source>
</evidence>
<dbReference type="GO" id="GO:0016787">
    <property type="term" value="F:hydrolase activity"/>
    <property type="evidence" value="ECO:0007669"/>
    <property type="project" value="UniProtKB-KW"/>
</dbReference>
<dbReference type="PANTHER" id="PTHR42951">
    <property type="entry name" value="METALLO-BETA-LACTAMASE DOMAIN-CONTAINING"/>
    <property type="match status" value="1"/>
</dbReference>
<gene>
    <name evidence="2" type="ORF">B0I33_102518</name>
</gene>
<dbReference type="Pfam" id="PF00753">
    <property type="entry name" value="Lactamase_B"/>
    <property type="match status" value="1"/>
</dbReference>
<dbReference type="InterPro" id="IPR036866">
    <property type="entry name" value="RibonucZ/Hydroxyglut_hydro"/>
</dbReference>
<name>A0A2T0M1E9_9PSEU</name>
<dbReference type="InterPro" id="IPR001279">
    <property type="entry name" value="Metallo-B-lactamas"/>
</dbReference>
<dbReference type="InterPro" id="IPR050855">
    <property type="entry name" value="NDM-1-like"/>
</dbReference>
<dbReference type="SUPFAM" id="SSF56281">
    <property type="entry name" value="Metallo-hydrolase/oxidoreductase"/>
    <property type="match status" value="1"/>
</dbReference>
<dbReference type="SMART" id="SM00849">
    <property type="entry name" value="Lactamase_B"/>
    <property type="match status" value="1"/>
</dbReference>
<dbReference type="RefSeq" id="WP_106177485.1">
    <property type="nucleotide sequence ID" value="NZ_PVNH01000002.1"/>
</dbReference>
<dbReference type="OrthoDB" id="2971563at2"/>
<keyword evidence="3" id="KW-1185">Reference proteome</keyword>
<dbReference type="Gene3D" id="3.60.15.10">
    <property type="entry name" value="Ribonuclease Z/Hydroxyacylglutathione hydrolase-like"/>
    <property type="match status" value="1"/>
</dbReference>
<organism evidence="2 3">
    <name type="scientific">Prauserella shujinwangii</name>
    <dbReference type="NCBI Taxonomy" id="1453103"/>
    <lineage>
        <taxon>Bacteria</taxon>
        <taxon>Bacillati</taxon>
        <taxon>Actinomycetota</taxon>
        <taxon>Actinomycetes</taxon>
        <taxon>Pseudonocardiales</taxon>
        <taxon>Pseudonocardiaceae</taxon>
        <taxon>Prauserella</taxon>
    </lineage>
</organism>
<evidence type="ECO:0000313" key="2">
    <source>
        <dbReference type="EMBL" id="PRX50397.1"/>
    </source>
</evidence>
<reference evidence="2 3" key="1">
    <citation type="submission" date="2018-03" db="EMBL/GenBank/DDBJ databases">
        <title>Genomic Encyclopedia of Type Strains, Phase III (KMG-III): the genomes of soil and plant-associated and newly described type strains.</title>
        <authorList>
            <person name="Whitman W."/>
        </authorList>
    </citation>
    <scope>NUCLEOTIDE SEQUENCE [LARGE SCALE GENOMIC DNA]</scope>
    <source>
        <strain evidence="2 3">CGMCC 4.7125</strain>
    </source>
</reference>
<comment type="caution">
    <text evidence="2">The sequence shown here is derived from an EMBL/GenBank/DDBJ whole genome shotgun (WGS) entry which is preliminary data.</text>
</comment>
<dbReference type="AlphaFoldDB" id="A0A2T0M1E9"/>